<dbReference type="InterPro" id="IPR029466">
    <property type="entry name" value="NAM-associated_C"/>
</dbReference>
<accession>A0AAW0LDB0</accession>
<organism evidence="3 4">
    <name type="scientific">Quercus suber</name>
    <name type="common">Cork oak</name>
    <dbReference type="NCBI Taxonomy" id="58331"/>
    <lineage>
        <taxon>Eukaryota</taxon>
        <taxon>Viridiplantae</taxon>
        <taxon>Streptophyta</taxon>
        <taxon>Embryophyta</taxon>
        <taxon>Tracheophyta</taxon>
        <taxon>Spermatophyta</taxon>
        <taxon>Magnoliopsida</taxon>
        <taxon>eudicotyledons</taxon>
        <taxon>Gunneridae</taxon>
        <taxon>Pentapetalae</taxon>
        <taxon>rosids</taxon>
        <taxon>fabids</taxon>
        <taxon>Fagales</taxon>
        <taxon>Fagaceae</taxon>
        <taxon>Quercus</taxon>
    </lineage>
</organism>
<evidence type="ECO:0000313" key="4">
    <source>
        <dbReference type="Proteomes" id="UP000237347"/>
    </source>
</evidence>
<proteinExistence type="predicted"/>
<comment type="caution">
    <text evidence="3">The sequence shown here is derived from an EMBL/GenBank/DDBJ whole genome shotgun (WGS) entry which is preliminary data.</text>
</comment>
<gene>
    <name evidence="3" type="primary">GSTT3_11</name>
    <name evidence="3" type="ORF">CFP56_002798</name>
</gene>
<dbReference type="PANTHER" id="PTHR45023:SF4">
    <property type="entry name" value="GLYCINE-RICH PROTEIN-RELATED"/>
    <property type="match status" value="1"/>
</dbReference>
<dbReference type="EMBL" id="PKMF04000112">
    <property type="protein sequence ID" value="KAK7849515.1"/>
    <property type="molecule type" value="Genomic_DNA"/>
</dbReference>
<evidence type="ECO:0000256" key="1">
    <source>
        <dbReference type="SAM" id="MobiDB-lite"/>
    </source>
</evidence>
<reference evidence="3 4" key="1">
    <citation type="journal article" date="2018" name="Sci. Data">
        <title>The draft genome sequence of cork oak.</title>
        <authorList>
            <person name="Ramos A.M."/>
            <person name="Usie A."/>
            <person name="Barbosa P."/>
            <person name="Barros P.M."/>
            <person name="Capote T."/>
            <person name="Chaves I."/>
            <person name="Simoes F."/>
            <person name="Abreu I."/>
            <person name="Carrasquinho I."/>
            <person name="Faro C."/>
            <person name="Guimaraes J.B."/>
            <person name="Mendonca D."/>
            <person name="Nobrega F."/>
            <person name="Rodrigues L."/>
            <person name="Saibo N.J.M."/>
            <person name="Varela M.C."/>
            <person name="Egas C."/>
            <person name="Matos J."/>
            <person name="Miguel C.M."/>
            <person name="Oliveira M.M."/>
            <person name="Ricardo C.P."/>
            <person name="Goncalves S."/>
        </authorList>
    </citation>
    <scope>NUCLEOTIDE SEQUENCE [LARGE SCALE GENOMIC DNA]</scope>
    <source>
        <strain evidence="4">cv. HL8</strain>
    </source>
</reference>
<sequence>MDSRQYSSFTDVLRGNINGEDELFGLSENNPLLVQDSPTDDEVATSKKKSTRGVAFSPEEDKLVVAAWLNTSVDPVHSNEQHKTTFYDKVAKYFKDHKTDSTRTKIEAKNESGTIAEMKIYNTNEMFEETNYIKKARELFKELYGNHFLYEHCWQMLKDFPKWASTVPREDSGKEMPQTLDSIDQGGGGGVGDTMDFKRPIGRKAEKANRKRKDDGKDVAAEYLKKKMKMLEESYAQEKERVRIKAEKELIVGLDMF</sequence>
<protein>
    <submittedName>
        <fullName evidence="3">Glutathione s-transferase t3</fullName>
    </submittedName>
</protein>
<dbReference type="Proteomes" id="UP000237347">
    <property type="component" value="Unassembled WGS sequence"/>
</dbReference>
<dbReference type="PANTHER" id="PTHR45023">
    <property type="match status" value="1"/>
</dbReference>
<dbReference type="Pfam" id="PF14303">
    <property type="entry name" value="NAM-associated"/>
    <property type="match status" value="1"/>
</dbReference>
<feature type="region of interest" description="Disordered" evidence="1">
    <location>
        <begin position="181"/>
        <end position="216"/>
    </location>
</feature>
<evidence type="ECO:0000259" key="2">
    <source>
        <dbReference type="Pfam" id="PF14303"/>
    </source>
</evidence>
<evidence type="ECO:0000313" key="3">
    <source>
        <dbReference type="EMBL" id="KAK7849515.1"/>
    </source>
</evidence>
<feature type="region of interest" description="Disordered" evidence="1">
    <location>
        <begin position="30"/>
        <end position="52"/>
    </location>
</feature>
<name>A0AAW0LDB0_QUESU</name>
<dbReference type="AlphaFoldDB" id="A0AAW0LDB0"/>
<feature type="domain" description="No apical meristem-associated C-terminal" evidence="2">
    <location>
        <begin position="147"/>
        <end position="248"/>
    </location>
</feature>
<keyword evidence="4" id="KW-1185">Reference proteome</keyword>
<feature type="compositionally biased region" description="Basic and acidic residues" evidence="1">
    <location>
        <begin position="195"/>
        <end position="216"/>
    </location>
</feature>